<dbReference type="AlphaFoldDB" id="A0A9P8KR00"/>
<keyword evidence="2" id="KW-1185">Reference proteome</keyword>
<protein>
    <submittedName>
        <fullName evidence="1">Uncharacterized protein</fullName>
    </submittedName>
</protein>
<proteinExistence type="predicted"/>
<evidence type="ECO:0000313" key="1">
    <source>
        <dbReference type="EMBL" id="KAH0523104.1"/>
    </source>
</evidence>
<comment type="caution">
    <text evidence="1">The sequence shown here is derived from an EMBL/GenBank/DDBJ whole genome shotgun (WGS) entry which is preliminary data.</text>
</comment>
<gene>
    <name evidence="1" type="ORF">TsFJ059_008155</name>
</gene>
<organism evidence="1 2">
    <name type="scientific">Trichoderma semiorbis</name>
    <dbReference type="NCBI Taxonomy" id="1491008"/>
    <lineage>
        <taxon>Eukaryota</taxon>
        <taxon>Fungi</taxon>
        <taxon>Dikarya</taxon>
        <taxon>Ascomycota</taxon>
        <taxon>Pezizomycotina</taxon>
        <taxon>Sordariomycetes</taxon>
        <taxon>Hypocreomycetidae</taxon>
        <taxon>Hypocreales</taxon>
        <taxon>Hypocreaceae</taxon>
        <taxon>Trichoderma</taxon>
    </lineage>
</organism>
<dbReference type="EMBL" id="JAIMJC010000006">
    <property type="protein sequence ID" value="KAH0523104.1"/>
    <property type="molecule type" value="Genomic_DNA"/>
</dbReference>
<sequence>MNFNVILIRLKDCLRKYYISPDGAWIMRNHEKLLWILPEYRPKAAIASGSKIAIERVSGPPFVIKISDEDL</sequence>
<evidence type="ECO:0000313" key="2">
    <source>
        <dbReference type="Proteomes" id="UP000826573"/>
    </source>
</evidence>
<accession>A0A9P8KR00</accession>
<reference evidence="1 2" key="1">
    <citation type="submission" date="2021-08" db="EMBL/GenBank/DDBJ databases">
        <title>The highly contiguous genome resource for Trichoderma semiorbis FJ059, a fungal antagonistic to plant pathogens.</title>
        <authorList>
            <person name="Liu T."/>
        </authorList>
    </citation>
    <scope>NUCLEOTIDE SEQUENCE [LARGE SCALE GENOMIC DNA]</scope>
    <source>
        <strain evidence="1 2">FJ059</strain>
    </source>
</reference>
<name>A0A9P8KR00_9HYPO</name>
<dbReference type="Proteomes" id="UP000826573">
    <property type="component" value="Unassembled WGS sequence"/>
</dbReference>